<dbReference type="PANTHER" id="PTHR40781:SF1">
    <property type="match status" value="1"/>
</dbReference>
<dbReference type="Pfam" id="PF24494">
    <property type="entry name" value="DUF7587"/>
    <property type="match status" value="1"/>
</dbReference>
<reference evidence="3" key="2">
    <citation type="submission" date="2023-07" db="EMBL/GenBank/DDBJ databases">
        <authorList>
            <consortium name="Lawrence Berkeley National Laboratory"/>
            <person name="Haridas S."/>
            <person name="Hensen N."/>
            <person name="Bonometti L."/>
            <person name="Westerberg I."/>
            <person name="Brannstrom I.O."/>
            <person name="Guillou S."/>
            <person name="Cros-Aarteil S."/>
            <person name="Calhoun S."/>
            <person name="Kuo A."/>
            <person name="Mondo S."/>
            <person name="Pangilinan J."/>
            <person name="Riley R."/>
            <person name="LaButti K."/>
            <person name="Andreopoulos B."/>
            <person name="Lipzen A."/>
            <person name="Chen C."/>
            <person name="Yanf M."/>
            <person name="Daum C."/>
            <person name="Ng V."/>
            <person name="Clum A."/>
            <person name="Steindorff A."/>
            <person name="Ohm R."/>
            <person name="Martin F."/>
            <person name="Silar P."/>
            <person name="Natvig D."/>
            <person name="Lalanne C."/>
            <person name="Gautier V."/>
            <person name="Ament-velasquez S.L."/>
            <person name="Kruys A."/>
            <person name="Hutchinson M.I."/>
            <person name="Powell A.J."/>
            <person name="Barry K."/>
            <person name="Miller A.N."/>
            <person name="Grigoriev I.V."/>
            <person name="Debuchy R."/>
            <person name="Gladieux P."/>
            <person name="Thoren M.H."/>
            <person name="Johannesson H."/>
        </authorList>
    </citation>
    <scope>NUCLEOTIDE SEQUENCE</scope>
    <source>
        <strain evidence="3">FGSC 1904</strain>
    </source>
</reference>
<keyword evidence="4" id="KW-1185">Reference proteome</keyword>
<accession>A0AAE0PK76</accession>
<comment type="caution">
    <text evidence="3">The sequence shown here is derived from an EMBL/GenBank/DDBJ whole genome shotgun (WGS) entry which is preliminary data.</text>
</comment>
<dbReference type="AlphaFoldDB" id="A0AAE0PK76"/>
<proteinExistence type="predicted"/>
<dbReference type="Gene3D" id="3.90.210.10">
    <property type="entry name" value="Heat-Labile Enterotoxin, subunit A"/>
    <property type="match status" value="1"/>
</dbReference>
<dbReference type="Proteomes" id="UP001281003">
    <property type="component" value="Unassembled WGS sequence"/>
</dbReference>
<evidence type="ECO:0000313" key="4">
    <source>
        <dbReference type="Proteomes" id="UP001281003"/>
    </source>
</evidence>
<gene>
    <name evidence="3" type="ORF">B0T20DRAFT_114204</name>
</gene>
<dbReference type="PANTHER" id="PTHR40781">
    <property type="match status" value="1"/>
</dbReference>
<dbReference type="InterPro" id="IPR056009">
    <property type="entry name" value="DUF7587"/>
</dbReference>
<protein>
    <recommendedName>
        <fullName evidence="2">DUF7587 domain-containing protein</fullName>
    </recommendedName>
</protein>
<evidence type="ECO:0000256" key="1">
    <source>
        <dbReference type="SAM" id="MobiDB-lite"/>
    </source>
</evidence>
<evidence type="ECO:0000259" key="2">
    <source>
        <dbReference type="Pfam" id="PF24494"/>
    </source>
</evidence>
<name>A0AAE0PK76_SORBR</name>
<sequence length="249" mass="27773">MTDSDENPLDLAIPHKDLPSTLWHVRHGGSQSCAAPQGGFTAASGFRKLKNDADLALQAALHFDWYTHTYEATLDWKSPFISVFDNKRHAENWGKQRERPVLLYEIDTTQLSPETVVFSAVELCGAFGEIDHPWAEDEFLFLNSIPSYCFVAEYCLCGDLYIQQPYISDGVDLGTFSRLPMSVGLPASDPTSPAREQLRELPTASASTEDDVDNLVNSFNDALHLDDAPTRKSSTSGIRRGNGYWYITF</sequence>
<reference evidence="3" key="1">
    <citation type="journal article" date="2023" name="Mol. Phylogenet. Evol.">
        <title>Genome-scale phylogeny and comparative genomics of the fungal order Sordariales.</title>
        <authorList>
            <person name="Hensen N."/>
            <person name="Bonometti L."/>
            <person name="Westerberg I."/>
            <person name="Brannstrom I.O."/>
            <person name="Guillou S."/>
            <person name="Cros-Aarteil S."/>
            <person name="Calhoun S."/>
            <person name="Haridas S."/>
            <person name="Kuo A."/>
            <person name="Mondo S."/>
            <person name="Pangilinan J."/>
            <person name="Riley R."/>
            <person name="LaButti K."/>
            <person name="Andreopoulos B."/>
            <person name="Lipzen A."/>
            <person name="Chen C."/>
            <person name="Yan M."/>
            <person name="Daum C."/>
            <person name="Ng V."/>
            <person name="Clum A."/>
            <person name="Steindorff A."/>
            <person name="Ohm R.A."/>
            <person name="Martin F."/>
            <person name="Silar P."/>
            <person name="Natvig D.O."/>
            <person name="Lalanne C."/>
            <person name="Gautier V."/>
            <person name="Ament-Velasquez S.L."/>
            <person name="Kruys A."/>
            <person name="Hutchinson M.I."/>
            <person name="Powell A.J."/>
            <person name="Barry K."/>
            <person name="Miller A.N."/>
            <person name="Grigoriev I.V."/>
            <person name="Debuchy R."/>
            <person name="Gladieux P."/>
            <person name="Hiltunen Thoren M."/>
            <person name="Johannesson H."/>
        </authorList>
    </citation>
    <scope>NUCLEOTIDE SEQUENCE</scope>
    <source>
        <strain evidence="3">FGSC 1904</strain>
    </source>
</reference>
<feature type="domain" description="DUF7587" evidence="2">
    <location>
        <begin position="18"/>
        <end position="151"/>
    </location>
</feature>
<dbReference type="EMBL" id="JAUTDP010000002">
    <property type="protein sequence ID" value="KAK3401396.1"/>
    <property type="molecule type" value="Genomic_DNA"/>
</dbReference>
<evidence type="ECO:0000313" key="3">
    <source>
        <dbReference type="EMBL" id="KAK3401396.1"/>
    </source>
</evidence>
<organism evidence="3 4">
    <name type="scientific">Sordaria brevicollis</name>
    <dbReference type="NCBI Taxonomy" id="83679"/>
    <lineage>
        <taxon>Eukaryota</taxon>
        <taxon>Fungi</taxon>
        <taxon>Dikarya</taxon>
        <taxon>Ascomycota</taxon>
        <taxon>Pezizomycotina</taxon>
        <taxon>Sordariomycetes</taxon>
        <taxon>Sordariomycetidae</taxon>
        <taxon>Sordariales</taxon>
        <taxon>Sordariaceae</taxon>
        <taxon>Sordaria</taxon>
    </lineage>
</organism>
<dbReference type="SUPFAM" id="SSF56399">
    <property type="entry name" value="ADP-ribosylation"/>
    <property type="match status" value="1"/>
</dbReference>
<feature type="region of interest" description="Disordered" evidence="1">
    <location>
        <begin position="186"/>
        <end position="209"/>
    </location>
</feature>